<protein>
    <submittedName>
        <fullName evidence="4">Lytic murein transglycosylase</fullName>
    </submittedName>
</protein>
<dbReference type="SUPFAM" id="SSF53955">
    <property type="entry name" value="Lysozyme-like"/>
    <property type="match status" value="1"/>
</dbReference>
<dbReference type="PANTHER" id="PTHR30163:SF8">
    <property type="entry name" value="LYTIC MUREIN TRANSGLYCOSYLASE"/>
    <property type="match status" value="1"/>
</dbReference>
<keyword evidence="1" id="KW-0732">Signal</keyword>
<dbReference type="Proteomes" id="UP001521137">
    <property type="component" value="Unassembled WGS sequence"/>
</dbReference>
<dbReference type="SUPFAM" id="SSF47090">
    <property type="entry name" value="PGBD-like"/>
    <property type="match status" value="1"/>
</dbReference>
<evidence type="ECO:0000259" key="2">
    <source>
        <dbReference type="Pfam" id="PF01471"/>
    </source>
</evidence>
<dbReference type="InterPro" id="IPR002477">
    <property type="entry name" value="Peptidoglycan-bd-like"/>
</dbReference>
<evidence type="ECO:0000313" key="5">
    <source>
        <dbReference type="Proteomes" id="UP001521137"/>
    </source>
</evidence>
<proteinExistence type="predicted"/>
<dbReference type="InterPro" id="IPR023346">
    <property type="entry name" value="Lysozyme-like_dom_sf"/>
</dbReference>
<dbReference type="InterPro" id="IPR031304">
    <property type="entry name" value="SLT_2"/>
</dbReference>
<dbReference type="EMBL" id="JAKGAS010000004">
    <property type="protein sequence ID" value="MCF2948318.1"/>
    <property type="molecule type" value="Genomic_DNA"/>
</dbReference>
<dbReference type="CDD" id="cd13399">
    <property type="entry name" value="Slt35-like"/>
    <property type="match status" value="1"/>
</dbReference>
<dbReference type="InterPro" id="IPR036366">
    <property type="entry name" value="PGBDSf"/>
</dbReference>
<keyword evidence="5" id="KW-1185">Reference proteome</keyword>
<dbReference type="Pfam" id="PF01471">
    <property type="entry name" value="PG_binding_1"/>
    <property type="match status" value="1"/>
</dbReference>
<comment type="caution">
    <text evidence="4">The sequence shown here is derived from an EMBL/GenBank/DDBJ whole genome shotgun (WGS) entry which is preliminary data.</text>
</comment>
<evidence type="ECO:0000259" key="3">
    <source>
        <dbReference type="Pfam" id="PF13406"/>
    </source>
</evidence>
<feature type="domain" description="Peptidoglycan binding-like" evidence="2">
    <location>
        <begin position="350"/>
        <end position="403"/>
    </location>
</feature>
<dbReference type="NCBIfam" id="TIGR02283">
    <property type="entry name" value="MltB_2"/>
    <property type="match status" value="1"/>
</dbReference>
<sequence>MFQFSLGKSVLTALGIGLSLSSFSLFANDTELSLSDEFPQCVARLQTQALAAGVSQATSTDILGKVQPLETILKYDRNQPEFVQTFTGYFSKRVTDWRVNKGREKLRLHKEFLQQLTNKYGVPAHYLIAFWGLETNFGSYKGKIPTIRALTTLACDKRRSAYFSGELVQALLLLEREGLTEKDMIGSWAGAMGHTQFMPTAYMKYARDGDGDGKVDLWNNEKDALASAANFLQNLGWKAGYRWGREVVLPENFDYQLAGKSQAQSLPFWHDKGLTKVNGQLVGKADLTAALLIPAGHTGSAFLVYPNFDVILRWNNSEYYGIAVGHLADRISGQKDLSKPLPALPKYTVDEMKDFQDKLNQLGFDVGVADGILGPATRKGVRAFQLSVGLIADGYPSKETVDAAKNVIFPEAVKEAASAE</sequence>
<dbReference type="Pfam" id="PF13406">
    <property type="entry name" value="SLT_2"/>
    <property type="match status" value="1"/>
</dbReference>
<organism evidence="4 5">
    <name type="scientific">Paraglaciecola algarum</name>
    <dbReference type="NCBI Taxonomy" id="3050085"/>
    <lineage>
        <taxon>Bacteria</taxon>
        <taxon>Pseudomonadati</taxon>
        <taxon>Pseudomonadota</taxon>
        <taxon>Gammaproteobacteria</taxon>
        <taxon>Alteromonadales</taxon>
        <taxon>Alteromonadaceae</taxon>
        <taxon>Paraglaciecola</taxon>
    </lineage>
</organism>
<dbReference type="InterPro" id="IPR011970">
    <property type="entry name" value="MltB_2"/>
</dbReference>
<dbReference type="Gene3D" id="1.10.101.10">
    <property type="entry name" value="PGBD-like superfamily/PGBD"/>
    <property type="match status" value="1"/>
</dbReference>
<evidence type="ECO:0000313" key="4">
    <source>
        <dbReference type="EMBL" id="MCF2948318.1"/>
    </source>
</evidence>
<dbReference type="PANTHER" id="PTHR30163">
    <property type="entry name" value="MEMBRANE-BOUND LYTIC MUREIN TRANSGLYCOSYLASE B"/>
    <property type="match status" value="1"/>
</dbReference>
<feature type="signal peptide" evidence="1">
    <location>
        <begin position="1"/>
        <end position="27"/>
    </location>
</feature>
<dbReference type="Gene3D" id="1.10.8.350">
    <property type="entry name" value="Bacterial muramidase"/>
    <property type="match status" value="1"/>
</dbReference>
<evidence type="ECO:0000256" key="1">
    <source>
        <dbReference type="SAM" id="SignalP"/>
    </source>
</evidence>
<accession>A0ABS9D5V6</accession>
<dbReference type="Gene3D" id="1.10.530.10">
    <property type="match status" value="1"/>
</dbReference>
<feature type="domain" description="Transglycosylase SLT" evidence="3">
    <location>
        <begin position="38"/>
        <end position="329"/>
    </location>
</feature>
<dbReference type="InterPro" id="IPR036365">
    <property type="entry name" value="PGBD-like_sf"/>
</dbReference>
<gene>
    <name evidence="4" type="ORF">L0668_09390</name>
</gene>
<reference evidence="4 5" key="1">
    <citation type="submission" date="2022-01" db="EMBL/GenBank/DDBJ databases">
        <title>Paraglaciecola sp. G1-23.</title>
        <authorList>
            <person name="Jin M.S."/>
            <person name="Han D.M."/>
            <person name="Kim H.M."/>
            <person name="Jeon C.O."/>
        </authorList>
    </citation>
    <scope>NUCLEOTIDE SEQUENCE [LARGE SCALE GENOMIC DNA]</scope>
    <source>
        <strain evidence="4 5">G1-23</strain>
    </source>
</reference>
<name>A0ABS9D5V6_9ALTE</name>
<feature type="chain" id="PRO_5045720909" evidence="1">
    <location>
        <begin position="28"/>
        <end position="420"/>
    </location>
</feature>
<dbReference type="InterPro" id="IPR043426">
    <property type="entry name" value="MltB-like"/>
</dbReference>